<dbReference type="EMBL" id="JQCD01000022">
    <property type="protein sequence ID" value="KRN77262.1"/>
    <property type="molecule type" value="Genomic_DNA"/>
</dbReference>
<proteinExistence type="predicted"/>
<dbReference type="STRING" id="1620.IV67_GL000051"/>
<evidence type="ECO:0000313" key="1">
    <source>
        <dbReference type="EMBL" id="KRN77262.1"/>
    </source>
</evidence>
<dbReference type="PATRIC" id="fig|1620.3.peg.54"/>
<keyword evidence="2" id="KW-1185">Reference proteome</keyword>
<reference evidence="1 2" key="1">
    <citation type="journal article" date="2015" name="Genome Announc.">
        <title>Expanding the biotechnology potential of lactobacilli through comparative genomics of 213 strains and associated genera.</title>
        <authorList>
            <person name="Sun Z."/>
            <person name="Harris H.M."/>
            <person name="McCann A."/>
            <person name="Guo C."/>
            <person name="Argimon S."/>
            <person name="Zhang W."/>
            <person name="Yang X."/>
            <person name="Jeffery I.B."/>
            <person name="Cooney J.C."/>
            <person name="Kagawa T.F."/>
            <person name="Liu W."/>
            <person name="Song Y."/>
            <person name="Salvetti E."/>
            <person name="Wrobel A."/>
            <person name="Rasinkangas P."/>
            <person name="Parkhill J."/>
            <person name="Rea M.C."/>
            <person name="O'Sullivan O."/>
            <person name="Ritari J."/>
            <person name="Douillard F.P."/>
            <person name="Paul Ross R."/>
            <person name="Yang R."/>
            <person name="Briner A.E."/>
            <person name="Felis G.E."/>
            <person name="de Vos W.M."/>
            <person name="Barrangou R."/>
            <person name="Klaenhammer T.R."/>
            <person name="Caufield P.W."/>
            <person name="Cui Y."/>
            <person name="Zhang H."/>
            <person name="O'Toole P.W."/>
        </authorList>
    </citation>
    <scope>NUCLEOTIDE SEQUENCE [LARGE SCALE GENOMIC DNA]</scope>
    <source>
        <strain evidence="1 2">DSM 20014</strain>
    </source>
</reference>
<organism evidence="1 2">
    <name type="scientific">Weissella minor</name>
    <dbReference type="NCBI Taxonomy" id="1620"/>
    <lineage>
        <taxon>Bacteria</taxon>
        <taxon>Bacillati</taxon>
        <taxon>Bacillota</taxon>
        <taxon>Bacilli</taxon>
        <taxon>Lactobacillales</taxon>
        <taxon>Lactobacillaceae</taxon>
        <taxon>Weissella</taxon>
    </lineage>
</organism>
<dbReference type="Proteomes" id="UP000051673">
    <property type="component" value="Unassembled WGS sequence"/>
</dbReference>
<name>A0A0R2JJ01_9LACO</name>
<evidence type="ECO:0000313" key="2">
    <source>
        <dbReference type="Proteomes" id="UP000051673"/>
    </source>
</evidence>
<comment type="caution">
    <text evidence="1">The sequence shown here is derived from an EMBL/GenBank/DDBJ whole genome shotgun (WGS) entry which is preliminary data.</text>
</comment>
<dbReference type="AlphaFoldDB" id="A0A0R2JJ01"/>
<sequence length="100" mass="11743">MMMNTEVIFIRHILEPRYDPITHEWPEGDETEVVYLNVTSLSYAKAFRDYGVTNSKMQVIRSLTEIPEFDEVDISGIRYVEFSRQRIGNKESIILKEKNA</sequence>
<dbReference type="RefSeq" id="WP_057787133.1">
    <property type="nucleotide sequence ID" value="NZ_JQCD01000022.1"/>
</dbReference>
<gene>
    <name evidence="1" type="ORF">IV67_GL000051</name>
</gene>
<accession>A0A0R2JJ01</accession>
<protein>
    <submittedName>
        <fullName evidence="1">Uncharacterized protein</fullName>
    </submittedName>
</protein>